<dbReference type="Proteomes" id="UP000299102">
    <property type="component" value="Unassembled WGS sequence"/>
</dbReference>
<accession>A0A4C1TG57</accession>
<dbReference type="AlphaFoldDB" id="A0A4C1TG57"/>
<evidence type="ECO:0000313" key="1">
    <source>
        <dbReference type="EMBL" id="GBP12428.1"/>
    </source>
</evidence>
<comment type="caution">
    <text evidence="1">The sequence shown here is derived from an EMBL/GenBank/DDBJ whole genome shotgun (WGS) entry which is preliminary data.</text>
</comment>
<feature type="non-terminal residue" evidence="1">
    <location>
        <position position="117"/>
    </location>
</feature>
<proteinExistence type="predicted"/>
<name>A0A4C1TG57_EUMVA</name>
<organism evidence="1 2">
    <name type="scientific">Eumeta variegata</name>
    <name type="common">Bagworm moth</name>
    <name type="synonym">Eumeta japonica</name>
    <dbReference type="NCBI Taxonomy" id="151549"/>
    <lineage>
        <taxon>Eukaryota</taxon>
        <taxon>Metazoa</taxon>
        <taxon>Ecdysozoa</taxon>
        <taxon>Arthropoda</taxon>
        <taxon>Hexapoda</taxon>
        <taxon>Insecta</taxon>
        <taxon>Pterygota</taxon>
        <taxon>Neoptera</taxon>
        <taxon>Endopterygota</taxon>
        <taxon>Lepidoptera</taxon>
        <taxon>Glossata</taxon>
        <taxon>Ditrysia</taxon>
        <taxon>Tineoidea</taxon>
        <taxon>Psychidae</taxon>
        <taxon>Oiketicinae</taxon>
        <taxon>Eumeta</taxon>
    </lineage>
</organism>
<sequence>MERNTATIKFCIPSPYSAQMRCFPPKRILKTNVAVLQRSRIVLEIAAAKQSRPSFVAGSRTYSVTCGYIRGPPEDVGIFPDNSVIGQSPRLFMKYPNHPGSNFMGRAASPHLPERVY</sequence>
<gene>
    <name evidence="1" type="ORF">EVAR_73513_1</name>
</gene>
<keyword evidence="2" id="KW-1185">Reference proteome</keyword>
<protein>
    <submittedName>
        <fullName evidence="1">Uncharacterized protein</fullName>
    </submittedName>
</protein>
<evidence type="ECO:0000313" key="2">
    <source>
        <dbReference type="Proteomes" id="UP000299102"/>
    </source>
</evidence>
<reference evidence="1 2" key="1">
    <citation type="journal article" date="2019" name="Commun. Biol.">
        <title>The bagworm genome reveals a unique fibroin gene that provides high tensile strength.</title>
        <authorList>
            <person name="Kono N."/>
            <person name="Nakamura H."/>
            <person name="Ohtoshi R."/>
            <person name="Tomita M."/>
            <person name="Numata K."/>
            <person name="Arakawa K."/>
        </authorList>
    </citation>
    <scope>NUCLEOTIDE SEQUENCE [LARGE SCALE GENOMIC DNA]</scope>
</reference>
<dbReference type="EMBL" id="BGZK01005080">
    <property type="protein sequence ID" value="GBP12428.1"/>
    <property type="molecule type" value="Genomic_DNA"/>
</dbReference>